<evidence type="ECO:0000256" key="1">
    <source>
        <dbReference type="ARBA" id="ARBA00004236"/>
    </source>
</evidence>
<evidence type="ECO:0000256" key="2">
    <source>
        <dbReference type="ARBA" id="ARBA00022475"/>
    </source>
</evidence>
<keyword evidence="5 8" id="KW-1133">Transmembrane helix</keyword>
<evidence type="ECO:0000256" key="4">
    <source>
        <dbReference type="ARBA" id="ARBA00022741"/>
    </source>
</evidence>
<dbReference type="Pfam" id="PF18967">
    <property type="entry name" value="PycTM"/>
    <property type="match status" value="1"/>
</dbReference>
<evidence type="ECO:0000256" key="8">
    <source>
        <dbReference type="SAM" id="Phobius"/>
    </source>
</evidence>
<comment type="subcellular location">
    <subcellularLocation>
        <location evidence="1">Cell membrane</location>
    </subcellularLocation>
</comment>
<evidence type="ECO:0000313" key="11">
    <source>
        <dbReference type="Proteomes" id="UP000736373"/>
    </source>
</evidence>
<evidence type="ECO:0000256" key="5">
    <source>
        <dbReference type="ARBA" id="ARBA00022989"/>
    </source>
</evidence>
<feature type="transmembrane region" description="Helical" evidence="8">
    <location>
        <begin position="20"/>
        <end position="41"/>
    </location>
</feature>
<dbReference type="InterPro" id="IPR043760">
    <property type="entry name" value="PycTM_dom"/>
</dbReference>
<gene>
    <name evidence="10" type="ORF">F6X42_04510</name>
</gene>
<keyword evidence="3 8" id="KW-0812">Transmembrane</keyword>
<evidence type="ECO:0000256" key="3">
    <source>
        <dbReference type="ARBA" id="ARBA00022692"/>
    </source>
</evidence>
<feature type="domain" description="Pycsar effector protein" evidence="9">
    <location>
        <begin position="3"/>
        <end position="122"/>
    </location>
</feature>
<proteinExistence type="predicted"/>
<keyword evidence="11" id="KW-1185">Reference proteome</keyword>
<dbReference type="Proteomes" id="UP000736373">
    <property type="component" value="Unassembled WGS sequence"/>
</dbReference>
<accession>A0ABR7PHX8</accession>
<evidence type="ECO:0000259" key="9">
    <source>
        <dbReference type="Pfam" id="PF18967"/>
    </source>
</evidence>
<dbReference type="RefSeq" id="WP_187633052.1">
    <property type="nucleotide sequence ID" value="NZ_VZQQ01000003.1"/>
</dbReference>
<dbReference type="EMBL" id="VZQQ01000003">
    <property type="protein sequence ID" value="MBC8745916.1"/>
    <property type="molecule type" value="Genomic_DNA"/>
</dbReference>
<comment type="caution">
    <text evidence="10">The sequence shown here is derived from an EMBL/GenBank/DDBJ whole genome shotgun (WGS) entry which is preliminary data.</text>
</comment>
<keyword evidence="2" id="KW-1003">Cell membrane</keyword>
<feature type="transmembrane region" description="Helical" evidence="8">
    <location>
        <begin position="106"/>
        <end position="124"/>
    </location>
</feature>
<keyword evidence="4" id="KW-0547">Nucleotide-binding</keyword>
<evidence type="ECO:0000256" key="6">
    <source>
        <dbReference type="ARBA" id="ARBA00023118"/>
    </source>
</evidence>
<evidence type="ECO:0000313" key="10">
    <source>
        <dbReference type="EMBL" id="MBC8745916.1"/>
    </source>
</evidence>
<keyword evidence="6" id="KW-0051">Antiviral defense</keyword>
<keyword evidence="7 8" id="KW-0472">Membrane</keyword>
<protein>
    <recommendedName>
        <fullName evidence="9">Pycsar effector protein domain-containing protein</fullName>
    </recommendedName>
</protein>
<name>A0ABR7PHX8_9BURK</name>
<reference evidence="10 11" key="1">
    <citation type="submission" date="2019-09" db="EMBL/GenBank/DDBJ databases">
        <title>Paraburkholderia podalyriae sp. nov., A South African Podalyria-associated rhizobium.</title>
        <authorList>
            <person name="Mavima L."/>
            <person name="Beukes C.W."/>
            <person name="Palmer M."/>
            <person name="De Meyer S.E."/>
            <person name="James E.K."/>
            <person name="Maluk M."/>
            <person name="Avontuur J.R."/>
            <person name="Chan W.Y."/>
            <person name="Venter S.N."/>
            <person name="Steenkamp E.T."/>
        </authorList>
    </citation>
    <scope>NUCLEOTIDE SEQUENCE [LARGE SCALE GENOMIC DNA]</scope>
    <source>
        <strain evidence="10 11">WC7.3b</strain>
    </source>
</reference>
<organism evidence="10 11">
    <name type="scientific">Paraburkholderia podalyriae</name>
    <dbReference type="NCBI Taxonomy" id="1938811"/>
    <lineage>
        <taxon>Bacteria</taxon>
        <taxon>Pseudomonadati</taxon>
        <taxon>Pseudomonadota</taxon>
        <taxon>Betaproteobacteria</taxon>
        <taxon>Burkholderiales</taxon>
        <taxon>Burkholderiaceae</taxon>
        <taxon>Paraburkholderia</taxon>
    </lineage>
</organism>
<evidence type="ECO:0000256" key="7">
    <source>
        <dbReference type="ARBA" id="ARBA00023136"/>
    </source>
</evidence>
<sequence length="127" mass="14086">MLGVLFTRVTAVGTATFPPYVLWGLIVLFVMLLGFSSYHLYRGSFPNLAGGAGSLVYFREISARGEQDFIAAFSRLSSTALTEDLLSQSWRNSVILTQKFASLRRAYVWSAFAIVPWALALASYTKF</sequence>